<protein>
    <submittedName>
        <fullName evidence="3">ARAD1A13068p</fullName>
    </submittedName>
</protein>
<dbReference type="AlphaFoldDB" id="A0A060SY10"/>
<dbReference type="PANTHER" id="PTHR41807:SF1">
    <property type="entry name" value="GLUTATHIONE TRANSFERASE 3"/>
    <property type="match status" value="1"/>
</dbReference>
<sequence length="289" mass="31621">MSRSAMKKADLVSLATDLGIDTNGMLKHDIDSKIMERLAEDPTQYSEDPRFQPFLSPTKRRRTTRRSPGPDSDVKHSPELESDSDVSASGKGSEGIEHTAEEGADKILAVLQAWGDSALDAFWDSIDYAIGGAHWVRARLSTVCMITTLSILLELGLVLRALIPFDQRVRLGDAYTIRNAPDLSVLQSCLSFWRPLLAYLAAAVVVPSFVGYFINFKAEAPRKNRRKSDARAEGRAIDPLVFAITKVVLLHLALTTRAISVHTDLLKSAVGDIPYGSAVVGILLALYTN</sequence>
<name>A0A060SY10_BLAAD</name>
<reference evidence="3" key="2">
    <citation type="submission" date="2014-06" db="EMBL/GenBank/DDBJ databases">
        <title>The complete genome of Blastobotrys (Arxula) adeninivorans LS3 - a yeast of biotechnological interest.</title>
        <authorList>
            <person name="Kunze G."/>
            <person name="Gaillardin C."/>
            <person name="Czernicka M."/>
            <person name="Durrens P."/>
            <person name="Martin T."/>
            <person name="Boer E."/>
            <person name="Gabaldon T."/>
            <person name="Cruz J."/>
            <person name="Talla E."/>
            <person name="Marck C."/>
            <person name="Goffeau A."/>
            <person name="Barbe V."/>
            <person name="Baret P."/>
            <person name="Baronian K."/>
            <person name="Beier S."/>
            <person name="Bleykasten C."/>
            <person name="Bode R."/>
            <person name="Casaregola S."/>
            <person name="Despons L."/>
            <person name="Fairhead C."/>
            <person name="Giersberg M."/>
            <person name="Gierski P."/>
            <person name="Hahnel U."/>
            <person name="Hartmann A."/>
            <person name="Jankowska D."/>
            <person name="Jubin C."/>
            <person name="Jung P."/>
            <person name="Lafontaine I."/>
            <person name="Leh-Louis V."/>
            <person name="Lemaire M."/>
            <person name="Marcet-Houben M."/>
            <person name="Mascher M."/>
            <person name="Morel G."/>
            <person name="Richard G.-F."/>
            <person name="Riechen J."/>
            <person name="Sacerdot C."/>
            <person name="Sarkar A."/>
            <person name="Savel G."/>
            <person name="Schacherer J."/>
            <person name="Sherman D."/>
            <person name="Straub M.-L."/>
            <person name="Stein N."/>
            <person name="Thierry A."/>
            <person name="Trautwein-Schult A."/>
            <person name="Westhof E."/>
            <person name="Worch S."/>
            <person name="Dujon B."/>
            <person name="Souciet J.-L."/>
            <person name="Wincker P."/>
            <person name="Scholz U."/>
            <person name="Neuveglise N."/>
        </authorList>
    </citation>
    <scope>NUCLEOTIDE SEQUENCE</scope>
    <source>
        <strain evidence="3">LS3</strain>
    </source>
</reference>
<reference evidence="3" key="1">
    <citation type="submission" date="2014-02" db="EMBL/GenBank/DDBJ databases">
        <authorList>
            <person name="Genoscope - CEA"/>
        </authorList>
    </citation>
    <scope>NUCLEOTIDE SEQUENCE</scope>
    <source>
        <strain evidence="3">LS3</strain>
    </source>
</reference>
<dbReference type="InterPro" id="IPR038872">
    <property type="entry name" value="Put_GTT3"/>
</dbReference>
<dbReference type="PANTHER" id="PTHR41807">
    <property type="entry name" value="GLUTATHIONE TRANSFERASE 3"/>
    <property type="match status" value="1"/>
</dbReference>
<organism evidence="3">
    <name type="scientific">Blastobotrys adeninivorans</name>
    <name type="common">Yeast</name>
    <name type="synonym">Arxula adeninivorans</name>
    <dbReference type="NCBI Taxonomy" id="409370"/>
    <lineage>
        <taxon>Eukaryota</taxon>
        <taxon>Fungi</taxon>
        <taxon>Dikarya</taxon>
        <taxon>Ascomycota</taxon>
        <taxon>Saccharomycotina</taxon>
        <taxon>Dipodascomycetes</taxon>
        <taxon>Dipodascales</taxon>
        <taxon>Trichomonascaceae</taxon>
        <taxon>Blastobotrys</taxon>
    </lineage>
</organism>
<keyword evidence="2" id="KW-1133">Transmembrane helix</keyword>
<feature type="transmembrane region" description="Helical" evidence="2">
    <location>
        <begin position="236"/>
        <end position="254"/>
    </location>
</feature>
<proteinExistence type="predicted"/>
<gene>
    <name evidence="3" type="ORF">GNLVRS02_ARAD1A13068g</name>
</gene>
<evidence type="ECO:0000313" key="3">
    <source>
        <dbReference type="EMBL" id="CDP33603.1"/>
    </source>
</evidence>
<dbReference type="GO" id="GO:0016020">
    <property type="term" value="C:membrane"/>
    <property type="evidence" value="ECO:0007669"/>
    <property type="project" value="TreeGrafter"/>
</dbReference>
<feature type="region of interest" description="Disordered" evidence="1">
    <location>
        <begin position="37"/>
        <end position="97"/>
    </location>
</feature>
<keyword evidence="2" id="KW-0812">Transmembrane</keyword>
<evidence type="ECO:0000256" key="2">
    <source>
        <dbReference type="SAM" id="Phobius"/>
    </source>
</evidence>
<feature type="transmembrane region" description="Helical" evidence="2">
    <location>
        <begin position="143"/>
        <end position="163"/>
    </location>
</feature>
<evidence type="ECO:0000256" key="1">
    <source>
        <dbReference type="SAM" id="MobiDB-lite"/>
    </source>
</evidence>
<accession>A0A060SY10</accession>
<dbReference type="EMBL" id="HG937691">
    <property type="protein sequence ID" value="CDP33603.1"/>
    <property type="molecule type" value="Genomic_DNA"/>
</dbReference>
<feature type="transmembrane region" description="Helical" evidence="2">
    <location>
        <begin position="196"/>
        <end position="215"/>
    </location>
</feature>
<feature type="transmembrane region" description="Helical" evidence="2">
    <location>
        <begin position="266"/>
        <end position="287"/>
    </location>
</feature>
<keyword evidence="2" id="KW-0472">Membrane</keyword>